<keyword evidence="7 10" id="KW-0520">NAD</keyword>
<dbReference type="Proteomes" id="UP000265000">
    <property type="component" value="Unplaced"/>
</dbReference>
<evidence type="ECO:0000256" key="1">
    <source>
        <dbReference type="ARBA" id="ARBA00009558"/>
    </source>
</evidence>
<dbReference type="GO" id="GO:0016779">
    <property type="term" value="F:nucleotidyltransferase activity"/>
    <property type="evidence" value="ECO:0007669"/>
    <property type="project" value="UniProtKB-KW"/>
</dbReference>
<keyword evidence="6 10" id="KW-0521">NADP</keyword>
<feature type="chain" id="PRO_5018379737" description="NAD(P)(+)--arginine ADP-ribosyltransferase" evidence="10">
    <location>
        <begin position="24"/>
        <end position="270"/>
    </location>
</feature>
<evidence type="ECO:0000256" key="6">
    <source>
        <dbReference type="ARBA" id="ARBA00022857"/>
    </source>
</evidence>
<reference evidence="11" key="2">
    <citation type="submission" date="2025-09" db="UniProtKB">
        <authorList>
            <consortium name="Ensembl"/>
        </authorList>
    </citation>
    <scope>IDENTIFICATION</scope>
</reference>
<dbReference type="InterPro" id="IPR000768">
    <property type="entry name" value="ART"/>
</dbReference>
<dbReference type="GeneTree" id="ENSGT01030000234601"/>
<keyword evidence="3 10" id="KW-0808">Transferase</keyword>
<keyword evidence="5 10" id="KW-0732">Signal</keyword>
<dbReference type="GeneID" id="105934276"/>
<evidence type="ECO:0000256" key="3">
    <source>
        <dbReference type="ARBA" id="ARBA00022679"/>
    </source>
</evidence>
<dbReference type="Ensembl" id="ENSFHET00000022638.1">
    <property type="protein sequence ID" value="ENSFHEP00000014725.1"/>
    <property type="gene ID" value="ENSFHEG00000016306.1"/>
</dbReference>
<comment type="similarity">
    <text evidence="1 10">Belongs to the Arg-specific ADP-ribosyltransferase family.</text>
</comment>
<reference evidence="11" key="1">
    <citation type="submission" date="2025-08" db="UniProtKB">
        <authorList>
            <consortium name="Ensembl"/>
        </authorList>
    </citation>
    <scope>IDENTIFICATION</scope>
</reference>
<keyword evidence="8" id="KW-1015">Disulfide bond</keyword>
<keyword evidence="4" id="KW-0548">Nucleotidyltransferase</keyword>
<dbReference type="PROSITE" id="PS51996">
    <property type="entry name" value="TR_MART"/>
    <property type="match status" value="1"/>
</dbReference>
<comment type="catalytic activity">
    <reaction evidence="9 10">
        <text>L-arginyl-[protein] + NAD(+) = N(omega)-(ADP-D-ribosyl)-L-arginyl-[protein] + nicotinamide + H(+)</text>
        <dbReference type="Rhea" id="RHEA:19149"/>
        <dbReference type="Rhea" id="RHEA-COMP:10532"/>
        <dbReference type="Rhea" id="RHEA-COMP:15087"/>
        <dbReference type="ChEBI" id="CHEBI:15378"/>
        <dbReference type="ChEBI" id="CHEBI:17154"/>
        <dbReference type="ChEBI" id="CHEBI:29965"/>
        <dbReference type="ChEBI" id="CHEBI:57540"/>
        <dbReference type="ChEBI" id="CHEBI:142554"/>
        <dbReference type="EC" id="2.4.2.31"/>
    </reaction>
</comment>
<dbReference type="SUPFAM" id="SSF56399">
    <property type="entry name" value="ADP-ribosylation"/>
    <property type="match status" value="1"/>
</dbReference>
<sequence>MKASMLFFGSLCSVIFWMNPTGSQKIAIQDEQPSKLDMAQMSVDDMYSTCAENMQAKIKKMYFAKEMQSNSFRNVWEKAARCASIRFSKRDHEDEALTKDHMQAICVYTAGGREDFYKAFNEAVKTKRREYGSNFLFHSLHFWLTRAIQILRNKQGCHVTYRRTNNRFIGEVNQIIRFGTFASSSKEANLTHFGKKTCFKITTCFGAYLKAYPTLGDHKREVLIPPYETFKIISKDKFEKDLADCETVYVLNSTGFKSNLDCHVAKHKLV</sequence>
<dbReference type="PANTHER" id="PTHR10339:SF29">
    <property type="entry name" value="NAD(P)(+)--ARGININE ADP-RIBOSYLTRANSFERASE"/>
    <property type="match status" value="1"/>
</dbReference>
<dbReference type="Gene3D" id="3.90.176.10">
    <property type="entry name" value="Toxin ADP-ribosyltransferase, Chain A, domain 1"/>
    <property type="match status" value="1"/>
</dbReference>
<dbReference type="Pfam" id="PF01129">
    <property type="entry name" value="ART"/>
    <property type="match status" value="1"/>
</dbReference>
<dbReference type="PANTHER" id="PTHR10339">
    <property type="entry name" value="ADP-RIBOSYLTRANSFERASE"/>
    <property type="match status" value="1"/>
</dbReference>
<protein>
    <recommendedName>
        <fullName evidence="10">NAD(P)(+)--arginine ADP-ribosyltransferase</fullName>
        <ecNumber evidence="10">2.4.2.31</ecNumber>
    </recommendedName>
    <alternativeName>
        <fullName evidence="10">Mono(ADP-ribosyl)transferase</fullName>
    </alternativeName>
</protein>
<dbReference type="OrthoDB" id="423533at2759"/>
<evidence type="ECO:0000256" key="4">
    <source>
        <dbReference type="ARBA" id="ARBA00022695"/>
    </source>
</evidence>
<accession>A0A3Q2TFK1</accession>
<evidence type="ECO:0000313" key="11">
    <source>
        <dbReference type="Ensembl" id="ENSFHEP00000014725.1"/>
    </source>
</evidence>
<dbReference type="InterPro" id="IPR050999">
    <property type="entry name" value="ADP-ribosyltransferase_ARG"/>
</dbReference>
<feature type="signal peptide" evidence="10">
    <location>
        <begin position="1"/>
        <end position="23"/>
    </location>
</feature>
<dbReference type="FunFam" id="3.90.176.10:FF:000001">
    <property type="entry name" value="NAD(P)(+)--arginine ADP-ribosyltransferase"/>
    <property type="match status" value="1"/>
</dbReference>
<evidence type="ECO:0000313" key="12">
    <source>
        <dbReference type="Proteomes" id="UP000265000"/>
    </source>
</evidence>
<evidence type="ECO:0000256" key="5">
    <source>
        <dbReference type="ARBA" id="ARBA00022729"/>
    </source>
</evidence>
<dbReference type="PRINTS" id="PR00970">
    <property type="entry name" value="RIBTRNSFRASE"/>
</dbReference>
<evidence type="ECO:0000256" key="10">
    <source>
        <dbReference type="RuleBase" id="RU361228"/>
    </source>
</evidence>
<evidence type="ECO:0000256" key="7">
    <source>
        <dbReference type="ARBA" id="ARBA00023027"/>
    </source>
</evidence>
<proteinExistence type="inferred from homology"/>
<dbReference type="GO" id="GO:0003950">
    <property type="term" value="F:NAD+ poly-ADP-ribosyltransferase activity"/>
    <property type="evidence" value="ECO:0007669"/>
    <property type="project" value="TreeGrafter"/>
</dbReference>
<keyword evidence="2 10" id="KW-0328">Glycosyltransferase</keyword>
<dbReference type="GO" id="GO:0106274">
    <property type="term" value="F:NAD+-protein-arginine ADP-ribosyltransferase activity"/>
    <property type="evidence" value="ECO:0007669"/>
    <property type="project" value="UniProtKB-EC"/>
</dbReference>
<dbReference type="EC" id="2.4.2.31" evidence="10"/>
<keyword evidence="12" id="KW-1185">Reference proteome</keyword>
<dbReference type="AlphaFoldDB" id="A0A3Q2TFK1"/>
<evidence type="ECO:0000256" key="8">
    <source>
        <dbReference type="ARBA" id="ARBA00023157"/>
    </source>
</evidence>
<organism evidence="11 12">
    <name type="scientific">Fundulus heteroclitus</name>
    <name type="common">Killifish</name>
    <name type="synonym">Mummichog</name>
    <dbReference type="NCBI Taxonomy" id="8078"/>
    <lineage>
        <taxon>Eukaryota</taxon>
        <taxon>Metazoa</taxon>
        <taxon>Chordata</taxon>
        <taxon>Craniata</taxon>
        <taxon>Vertebrata</taxon>
        <taxon>Euteleostomi</taxon>
        <taxon>Actinopterygii</taxon>
        <taxon>Neopterygii</taxon>
        <taxon>Teleostei</taxon>
        <taxon>Neoteleostei</taxon>
        <taxon>Acanthomorphata</taxon>
        <taxon>Ovalentaria</taxon>
        <taxon>Atherinomorphae</taxon>
        <taxon>Cyprinodontiformes</taxon>
        <taxon>Fundulidae</taxon>
        <taxon>Fundulus</taxon>
    </lineage>
</organism>
<name>A0A3Q2TFK1_FUNHE</name>
<evidence type="ECO:0000256" key="9">
    <source>
        <dbReference type="ARBA" id="ARBA00047597"/>
    </source>
</evidence>
<evidence type="ECO:0000256" key="2">
    <source>
        <dbReference type="ARBA" id="ARBA00022676"/>
    </source>
</evidence>